<dbReference type="STRING" id="1120923.SAMN02746095_00323"/>
<sequence length="61" mass="7327">MIRILFLIVFAISLWVPAFNRINPTFFGFPFFYWYQILVVLIASVLIWIVYKVEDKKAARK</sequence>
<protein>
    <recommendedName>
        <fullName evidence="4">DUF3311 domain-containing protein</fullName>
    </recommendedName>
</protein>
<evidence type="ECO:0000313" key="3">
    <source>
        <dbReference type="Proteomes" id="UP000032668"/>
    </source>
</evidence>
<dbReference type="RefSeq" id="WP_048877784.1">
    <property type="nucleotide sequence ID" value="NZ_BANC01000020.1"/>
</dbReference>
<keyword evidence="1" id="KW-0472">Membrane</keyword>
<dbReference type="InterPro" id="IPR021741">
    <property type="entry name" value="DUF3311"/>
</dbReference>
<keyword evidence="3" id="KW-1185">Reference proteome</keyword>
<name>A0A0D6PEN8_9PROT</name>
<reference evidence="2 3" key="1">
    <citation type="submission" date="2012-11" db="EMBL/GenBank/DDBJ databases">
        <title>Whole genome sequence of Acidocella aminolytica 101 = DSM 11237.</title>
        <authorList>
            <person name="Azuma Y."/>
            <person name="Higashiura N."/>
            <person name="Hirakawa H."/>
            <person name="Matsushita K."/>
        </authorList>
    </citation>
    <scope>NUCLEOTIDE SEQUENCE [LARGE SCALE GENOMIC DNA]</scope>
    <source>
        <strain evidence="3">101 / DSM 11237</strain>
    </source>
</reference>
<proteinExistence type="predicted"/>
<evidence type="ECO:0008006" key="4">
    <source>
        <dbReference type="Google" id="ProtNLM"/>
    </source>
</evidence>
<dbReference type="OrthoDB" id="123261at2"/>
<keyword evidence="1" id="KW-0812">Transmembrane</keyword>
<organism evidence="2 3">
    <name type="scientific">Acidocella aminolytica 101 = DSM 11237</name>
    <dbReference type="NCBI Taxonomy" id="1120923"/>
    <lineage>
        <taxon>Bacteria</taxon>
        <taxon>Pseudomonadati</taxon>
        <taxon>Pseudomonadota</taxon>
        <taxon>Alphaproteobacteria</taxon>
        <taxon>Acetobacterales</taxon>
        <taxon>Acidocellaceae</taxon>
        <taxon>Acidocella</taxon>
    </lineage>
</organism>
<gene>
    <name evidence="2" type="ORF">Aam_020_093</name>
</gene>
<accession>A0A0D6PEN8</accession>
<dbReference type="EMBL" id="BANC01000020">
    <property type="protein sequence ID" value="GAN79329.1"/>
    <property type="molecule type" value="Genomic_DNA"/>
</dbReference>
<evidence type="ECO:0000313" key="2">
    <source>
        <dbReference type="EMBL" id="GAN79329.1"/>
    </source>
</evidence>
<dbReference type="Proteomes" id="UP000032668">
    <property type="component" value="Unassembled WGS sequence"/>
</dbReference>
<comment type="caution">
    <text evidence="2">The sequence shown here is derived from an EMBL/GenBank/DDBJ whole genome shotgun (WGS) entry which is preliminary data.</text>
</comment>
<dbReference type="AlphaFoldDB" id="A0A0D6PEN8"/>
<evidence type="ECO:0000256" key="1">
    <source>
        <dbReference type="SAM" id="Phobius"/>
    </source>
</evidence>
<keyword evidence="1" id="KW-1133">Transmembrane helix</keyword>
<dbReference type="Pfam" id="PF11755">
    <property type="entry name" value="DUF3311"/>
    <property type="match status" value="1"/>
</dbReference>
<feature type="transmembrane region" description="Helical" evidence="1">
    <location>
        <begin position="30"/>
        <end position="51"/>
    </location>
</feature>